<dbReference type="SMART" id="SM01043">
    <property type="entry name" value="BTAD"/>
    <property type="match status" value="1"/>
</dbReference>
<evidence type="ECO:0000256" key="2">
    <source>
        <dbReference type="ARBA" id="ARBA00023125"/>
    </source>
</evidence>
<feature type="DNA-binding region" description="OmpR/PhoB-type" evidence="3">
    <location>
        <begin position="1"/>
        <end position="100"/>
    </location>
</feature>
<dbReference type="Proteomes" id="UP000199645">
    <property type="component" value="Unassembled WGS sequence"/>
</dbReference>
<feature type="domain" description="OmpR/PhoB-type" evidence="4">
    <location>
        <begin position="1"/>
        <end position="100"/>
    </location>
</feature>
<name>A0A1I2EGK3_9ACTN</name>
<evidence type="ECO:0000256" key="3">
    <source>
        <dbReference type="PROSITE-ProRule" id="PRU01091"/>
    </source>
</evidence>
<accession>A0A1I2EGK3</accession>
<dbReference type="AlphaFoldDB" id="A0A1I2EGK3"/>
<evidence type="ECO:0000313" key="5">
    <source>
        <dbReference type="EMBL" id="SFE91995.1"/>
    </source>
</evidence>
<dbReference type="Pfam" id="PF13401">
    <property type="entry name" value="AAA_22"/>
    <property type="match status" value="1"/>
</dbReference>
<dbReference type="SUPFAM" id="SSF48452">
    <property type="entry name" value="TPR-like"/>
    <property type="match status" value="1"/>
</dbReference>
<dbReference type="InterPro" id="IPR003593">
    <property type="entry name" value="AAA+_ATPase"/>
</dbReference>
<evidence type="ECO:0000259" key="4">
    <source>
        <dbReference type="PROSITE" id="PS51755"/>
    </source>
</evidence>
<dbReference type="RefSeq" id="WP_093613278.1">
    <property type="nucleotide sequence ID" value="NZ_BOMT01000028.1"/>
</dbReference>
<dbReference type="GO" id="GO:0000160">
    <property type="term" value="P:phosphorelay signal transduction system"/>
    <property type="evidence" value="ECO:0007669"/>
    <property type="project" value="InterPro"/>
</dbReference>
<dbReference type="PROSITE" id="PS51755">
    <property type="entry name" value="OMPR_PHOB"/>
    <property type="match status" value="1"/>
</dbReference>
<reference evidence="5 6" key="1">
    <citation type="submission" date="2016-10" db="EMBL/GenBank/DDBJ databases">
        <authorList>
            <person name="de Groot N.N."/>
        </authorList>
    </citation>
    <scope>NUCLEOTIDE SEQUENCE [LARGE SCALE GENOMIC DNA]</scope>
    <source>
        <strain evidence="5 6">DSM 43019</strain>
    </source>
</reference>
<dbReference type="InterPro" id="IPR016032">
    <property type="entry name" value="Sig_transdc_resp-reg_C-effctor"/>
</dbReference>
<evidence type="ECO:0000256" key="1">
    <source>
        <dbReference type="ARBA" id="ARBA00005820"/>
    </source>
</evidence>
<dbReference type="InterPro" id="IPR027417">
    <property type="entry name" value="P-loop_NTPase"/>
</dbReference>
<evidence type="ECO:0000313" key="6">
    <source>
        <dbReference type="Proteomes" id="UP000199645"/>
    </source>
</evidence>
<dbReference type="InterPro" id="IPR036388">
    <property type="entry name" value="WH-like_DNA-bd_sf"/>
</dbReference>
<dbReference type="PANTHER" id="PTHR47691">
    <property type="entry name" value="REGULATOR-RELATED"/>
    <property type="match status" value="1"/>
</dbReference>
<dbReference type="OrthoDB" id="33864at2"/>
<dbReference type="InterPro" id="IPR001867">
    <property type="entry name" value="OmpR/PhoB-type_DNA-bd"/>
</dbReference>
<protein>
    <submittedName>
        <fullName evidence="5">Predicted ATPase</fullName>
    </submittedName>
</protein>
<dbReference type="InterPro" id="IPR011990">
    <property type="entry name" value="TPR-like_helical_dom_sf"/>
</dbReference>
<dbReference type="Pfam" id="PF00486">
    <property type="entry name" value="Trans_reg_C"/>
    <property type="match status" value="1"/>
</dbReference>
<dbReference type="InterPro" id="IPR005158">
    <property type="entry name" value="BTAD"/>
</dbReference>
<dbReference type="SUPFAM" id="SSF46894">
    <property type="entry name" value="C-terminal effector domain of the bipartite response regulators"/>
    <property type="match status" value="1"/>
</dbReference>
<dbReference type="Gene3D" id="1.25.40.10">
    <property type="entry name" value="Tetratricopeptide repeat domain"/>
    <property type="match status" value="1"/>
</dbReference>
<dbReference type="SMART" id="SM00862">
    <property type="entry name" value="Trans_reg_C"/>
    <property type="match status" value="1"/>
</dbReference>
<keyword evidence="2 3" id="KW-0238">DNA-binding</keyword>
<dbReference type="SMART" id="SM00382">
    <property type="entry name" value="AAA"/>
    <property type="match status" value="1"/>
</dbReference>
<dbReference type="Gene3D" id="3.40.50.300">
    <property type="entry name" value="P-loop containing nucleotide triphosphate hydrolases"/>
    <property type="match status" value="1"/>
</dbReference>
<dbReference type="Gene3D" id="1.10.10.10">
    <property type="entry name" value="Winged helix-like DNA-binding domain superfamily/Winged helix DNA-binding domain"/>
    <property type="match status" value="1"/>
</dbReference>
<proteinExistence type="inferred from homology"/>
<dbReference type="InterPro" id="IPR049945">
    <property type="entry name" value="AAA_22"/>
</dbReference>
<organism evidence="5 6">
    <name type="scientific">Actinoplanes philippinensis</name>
    <dbReference type="NCBI Taxonomy" id="35752"/>
    <lineage>
        <taxon>Bacteria</taxon>
        <taxon>Bacillati</taxon>
        <taxon>Actinomycetota</taxon>
        <taxon>Actinomycetes</taxon>
        <taxon>Micromonosporales</taxon>
        <taxon>Micromonosporaceae</taxon>
        <taxon>Actinoplanes</taxon>
    </lineage>
</organism>
<dbReference type="STRING" id="35752.SAMN05421541_104452"/>
<dbReference type="GO" id="GO:0006355">
    <property type="term" value="P:regulation of DNA-templated transcription"/>
    <property type="evidence" value="ECO:0007669"/>
    <property type="project" value="InterPro"/>
</dbReference>
<dbReference type="GO" id="GO:0003677">
    <property type="term" value="F:DNA binding"/>
    <property type="evidence" value="ECO:0007669"/>
    <property type="project" value="UniProtKB-UniRule"/>
</dbReference>
<dbReference type="Pfam" id="PF25872">
    <property type="entry name" value="HTH_77"/>
    <property type="match status" value="1"/>
</dbReference>
<dbReference type="PRINTS" id="PR00364">
    <property type="entry name" value="DISEASERSIST"/>
</dbReference>
<comment type="similarity">
    <text evidence="1">Belongs to the AfsR/DnrI/RedD regulatory family.</text>
</comment>
<dbReference type="SUPFAM" id="SSF52540">
    <property type="entry name" value="P-loop containing nucleoside triphosphate hydrolases"/>
    <property type="match status" value="1"/>
</dbReference>
<keyword evidence="6" id="KW-1185">Reference proteome</keyword>
<sequence>MDGGTRLRVTLLGAFRVARGDTALAVPGARLRSLLVRLALAGGRAVPPAVLIDAVWADEPPADPAHTLQRLVSRLRRALGPDAPDPAVVEAVAGGYRLAVAASDVDAVRFERLAADGREAALAEAVALWGDRPGVEPAVIAAVAPAVATRLAQTSVEVVTDLAGAELSAGRAEAAAARLSGLVADHPAHERAAASLIDALAALGRQAEALAVYERVREALADGLGADPGTALRERHLRLLRPAPARPAPTLPAAVPAPILPAAAPAPILPAAAPGPILPAAVPAPALPAAAPVALPTPLTSFIGRDDDLDRIAELLRAGRLATVVGPGGAGKTRLALEAAHRLRPEHRDGVRLVDLASVTDPAETPAAVLAAIGPRTGGPLSRAVGAELDLLLAELSGRDVLLLVDNCEHLIDAVAGLLATLLPRCPGLRVLATSREPLTVDGEGLVPLGPLALPGPDDDVTRARDAASVRLFAARAAAVRPHFQVDETTLPHVVRLVRGLDGMPLALELAAARLRTLALPDLADGLADRFRLLGTGSRAASPRHRTLRAVIAWSWDLLDAGERAVAERIAVLPGTVTTGSATAVCPGGTDVADLLASLVDRSLLHLDPATGRYRMLESIREYGRERLAETGALDETRDRAAAYFAALMSEQDPRLRGPGQPAALRTVDAEYDNTLAALHHRCASGDAAGAITLALDLTWYWQMRGRHTDGAYWLGAALAVPGGEPSVARDCARAAHLLNRADLLSGISTAEAAGDRAEMRELAGRLLARPDLPGLFRLLGAILLFLQDERAALPAFERLADGEDRWSAGLAHMFRAEIAENTGALDRMRHHVEAALDHLHHAGDEWARAAVLPMRAMLRRYDDLDGALADLTEARTLTGRFGALGLSDQLYGDLRWIDLHLRRGDTGEAAATLDAARARAMRASSTEMLVLVDVHEAALRVTLGDLDRAGDLLDAAERGLSAATVFPGGHARALLSGTRAAYLLARDDPPGAERALAVATAAAEATGELPLLARLTVQRAAVADRRGRPHESAVLLGVAARLRGAHDRTDPQVRELTRRATAALGQDGFTAAYAQGGRPTR</sequence>
<dbReference type="Pfam" id="PF03704">
    <property type="entry name" value="BTAD"/>
    <property type="match status" value="1"/>
</dbReference>
<dbReference type="PANTHER" id="PTHR47691:SF3">
    <property type="entry name" value="HTH-TYPE TRANSCRIPTIONAL REGULATOR RV0890C-RELATED"/>
    <property type="match status" value="1"/>
</dbReference>
<gene>
    <name evidence="5" type="ORF">SAMN05421541_104452</name>
</gene>
<dbReference type="InterPro" id="IPR058852">
    <property type="entry name" value="HTH_77"/>
</dbReference>
<dbReference type="GO" id="GO:0016887">
    <property type="term" value="F:ATP hydrolysis activity"/>
    <property type="evidence" value="ECO:0007669"/>
    <property type="project" value="InterPro"/>
</dbReference>
<dbReference type="EMBL" id="FONV01000004">
    <property type="protein sequence ID" value="SFE91995.1"/>
    <property type="molecule type" value="Genomic_DNA"/>
</dbReference>